<name>A0A8X6ITZ6_TRICU</name>
<evidence type="ECO:0000313" key="2">
    <source>
        <dbReference type="EMBL" id="GFR11100.1"/>
    </source>
</evidence>
<dbReference type="OrthoDB" id="10341164at2759"/>
<dbReference type="EMBL" id="BMAO01016786">
    <property type="protein sequence ID" value="GFR11100.1"/>
    <property type="molecule type" value="Genomic_DNA"/>
</dbReference>
<feature type="non-terminal residue" evidence="2">
    <location>
        <position position="1"/>
    </location>
</feature>
<sequence length="78" mass="8383">MARNERAGNCWSQPPRSTPAKSRPSCSRGLGSENLDEIGDIVNALSYVLPENGGASYSVEGVVVYSRGRQPMSHVPHV</sequence>
<gene>
    <name evidence="2" type="ORF">TNCT_139371</name>
</gene>
<proteinExistence type="predicted"/>
<dbReference type="AlphaFoldDB" id="A0A8X6ITZ6"/>
<protein>
    <submittedName>
        <fullName evidence="2">Uncharacterized protein</fullName>
    </submittedName>
</protein>
<feature type="region of interest" description="Disordered" evidence="1">
    <location>
        <begin position="1"/>
        <end position="31"/>
    </location>
</feature>
<evidence type="ECO:0000313" key="3">
    <source>
        <dbReference type="Proteomes" id="UP000887116"/>
    </source>
</evidence>
<organism evidence="2 3">
    <name type="scientific">Trichonephila clavata</name>
    <name type="common">Joro spider</name>
    <name type="synonym">Nephila clavata</name>
    <dbReference type="NCBI Taxonomy" id="2740835"/>
    <lineage>
        <taxon>Eukaryota</taxon>
        <taxon>Metazoa</taxon>
        <taxon>Ecdysozoa</taxon>
        <taxon>Arthropoda</taxon>
        <taxon>Chelicerata</taxon>
        <taxon>Arachnida</taxon>
        <taxon>Araneae</taxon>
        <taxon>Araneomorphae</taxon>
        <taxon>Entelegynae</taxon>
        <taxon>Araneoidea</taxon>
        <taxon>Nephilidae</taxon>
        <taxon>Trichonephila</taxon>
    </lineage>
</organism>
<accession>A0A8X6ITZ6</accession>
<comment type="caution">
    <text evidence="2">The sequence shown here is derived from an EMBL/GenBank/DDBJ whole genome shotgun (WGS) entry which is preliminary data.</text>
</comment>
<dbReference type="Proteomes" id="UP000887116">
    <property type="component" value="Unassembled WGS sequence"/>
</dbReference>
<keyword evidence="3" id="KW-1185">Reference proteome</keyword>
<reference evidence="2" key="1">
    <citation type="submission" date="2020-07" db="EMBL/GenBank/DDBJ databases">
        <title>Multicomponent nature underlies the extraordinary mechanical properties of spider dragline silk.</title>
        <authorList>
            <person name="Kono N."/>
            <person name="Nakamura H."/>
            <person name="Mori M."/>
            <person name="Yoshida Y."/>
            <person name="Ohtoshi R."/>
            <person name="Malay A.D."/>
            <person name="Moran D.A.P."/>
            <person name="Tomita M."/>
            <person name="Numata K."/>
            <person name="Arakawa K."/>
        </authorList>
    </citation>
    <scope>NUCLEOTIDE SEQUENCE</scope>
</reference>
<evidence type="ECO:0000256" key="1">
    <source>
        <dbReference type="SAM" id="MobiDB-lite"/>
    </source>
</evidence>